<feature type="binding site" evidence="12">
    <location>
        <position position="380"/>
    </location>
    <ligand>
        <name>meso-2,6-diaminopimelate</name>
        <dbReference type="ChEBI" id="CHEBI:57791"/>
    </ligand>
</feature>
<organism evidence="17 18">
    <name type="scientific">Bacillus suaedaesalsae</name>
    <dbReference type="NCBI Taxonomy" id="2810349"/>
    <lineage>
        <taxon>Bacteria</taxon>
        <taxon>Bacillati</taxon>
        <taxon>Bacillota</taxon>
        <taxon>Bacilli</taxon>
        <taxon>Bacillales</taxon>
        <taxon>Bacillaceae</taxon>
        <taxon>Bacillus</taxon>
    </lineage>
</organism>
<evidence type="ECO:0000256" key="11">
    <source>
        <dbReference type="ARBA" id="ARBA00023316"/>
    </source>
</evidence>
<dbReference type="Gene3D" id="3.90.190.20">
    <property type="entry name" value="Mur ligase, C-terminal domain"/>
    <property type="match status" value="1"/>
</dbReference>
<feature type="binding site" evidence="12">
    <location>
        <begin position="156"/>
        <end position="157"/>
    </location>
    <ligand>
        <name>UDP-N-acetyl-alpha-D-muramoyl-L-alanyl-D-glutamate</name>
        <dbReference type="ChEBI" id="CHEBI:83900"/>
    </ligand>
</feature>
<feature type="binding site" evidence="12">
    <location>
        <begin position="404"/>
        <end position="407"/>
    </location>
    <ligand>
        <name>meso-2,6-diaminopimelate</name>
        <dbReference type="ChEBI" id="CHEBI:57791"/>
    </ligand>
</feature>
<keyword evidence="10 12" id="KW-0131">Cell cycle</keyword>
<evidence type="ECO:0000256" key="8">
    <source>
        <dbReference type="ARBA" id="ARBA00022960"/>
    </source>
</evidence>
<keyword evidence="3 12" id="KW-0963">Cytoplasm</keyword>
<keyword evidence="5 12" id="KW-0132">Cell division</keyword>
<keyword evidence="9 12" id="KW-0573">Peptidoglycan synthesis</keyword>
<feature type="binding site" evidence="12">
    <location>
        <position position="183"/>
    </location>
    <ligand>
        <name>UDP-N-acetyl-alpha-D-muramoyl-L-alanyl-D-glutamate</name>
        <dbReference type="ChEBI" id="CHEBI:83900"/>
    </ligand>
</feature>
<evidence type="ECO:0000256" key="6">
    <source>
        <dbReference type="ARBA" id="ARBA00022741"/>
    </source>
</evidence>
<evidence type="ECO:0000259" key="16">
    <source>
        <dbReference type="Pfam" id="PF08245"/>
    </source>
</evidence>
<dbReference type="EC" id="6.3.2.13" evidence="12"/>
<dbReference type="EMBL" id="JAFELM010000043">
    <property type="protein sequence ID" value="MBM6619337.1"/>
    <property type="molecule type" value="Genomic_DNA"/>
</dbReference>
<dbReference type="Pfam" id="PF02875">
    <property type="entry name" value="Mur_ligase_C"/>
    <property type="match status" value="1"/>
</dbReference>
<dbReference type="InterPro" id="IPR036565">
    <property type="entry name" value="Mur-like_cat_sf"/>
</dbReference>
<dbReference type="Gene3D" id="3.40.1190.10">
    <property type="entry name" value="Mur-like, catalytic domain"/>
    <property type="match status" value="1"/>
</dbReference>
<evidence type="ECO:0000313" key="18">
    <source>
        <dbReference type="Proteomes" id="UP001518925"/>
    </source>
</evidence>
<evidence type="ECO:0000256" key="5">
    <source>
        <dbReference type="ARBA" id="ARBA00022618"/>
    </source>
</evidence>
<keyword evidence="4 12" id="KW-0436">Ligase</keyword>
<keyword evidence="18" id="KW-1185">Reference proteome</keyword>
<dbReference type="InterPro" id="IPR035911">
    <property type="entry name" value="MurE/MurF_N"/>
</dbReference>
<feature type="binding site" evidence="12">
    <location>
        <position position="455"/>
    </location>
    <ligand>
        <name>meso-2,6-diaminopimelate</name>
        <dbReference type="ChEBI" id="CHEBI:57791"/>
    </ligand>
</feature>
<keyword evidence="8 12" id="KW-0133">Cell shape</keyword>
<gene>
    <name evidence="12" type="primary">murE</name>
    <name evidence="17" type="ORF">JR050_16880</name>
</gene>
<proteinExistence type="inferred from homology"/>
<dbReference type="InterPro" id="IPR004101">
    <property type="entry name" value="Mur_ligase_C"/>
</dbReference>
<keyword evidence="12" id="KW-0460">Magnesium</keyword>
<evidence type="ECO:0000256" key="4">
    <source>
        <dbReference type="ARBA" id="ARBA00022598"/>
    </source>
</evidence>
<feature type="modified residue" description="N6-carboxylysine" evidence="12">
    <location>
        <position position="223"/>
    </location>
</feature>
<feature type="binding site" evidence="12">
    <location>
        <position position="191"/>
    </location>
    <ligand>
        <name>UDP-N-acetyl-alpha-D-muramoyl-L-alanyl-D-glutamate</name>
        <dbReference type="ChEBI" id="CHEBI:83900"/>
    </ligand>
</feature>
<evidence type="ECO:0000256" key="10">
    <source>
        <dbReference type="ARBA" id="ARBA00023306"/>
    </source>
</evidence>
<feature type="domain" description="Mur ligase N-terminal catalytic" evidence="14">
    <location>
        <begin position="23"/>
        <end position="97"/>
    </location>
</feature>
<dbReference type="PANTHER" id="PTHR23135:SF4">
    <property type="entry name" value="UDP-N-ACETYLMURAMOYL-L-ALANYL-D-GLUTAMATE--2,6-DIAMINOPIMELATE LIGASE MURE HOMOLOG, CHLOROPLASTIC"/>
    <property type="match status" value="1"/>
</dbReference>
<dbReference type="InterPro" id="IPR000713">
    <property type="entry name" value="Mur_ligase_N"/>
</dbReference>
<dbReference type="RefSeq" id="WP_204204797.1">
    <property type="nucleotide sequence ID" value="NZ_JAFELM010000043.1"/>
</dbReference>
<protein>
    <recommendedName>
        <fullName evidence="12">UDP-N-acetylmuramoyl-L-alanyl-D-glutamate--2,6-diaminopimelate ligase</fullName>
        <ecNumber evidence="12">6.3.2.13</ecNumber>
    </recommendedName>
    <alternativeName>
        <fullName evidence="12">Meso-A2pm-adding enzyme</fullName>
    </alternativeName>
    <alternativeName>
        <fullName evidence="12">Meso-diaminopimelate-adding enzyme</fullName>
    </alternativeName>
    <alternativeName>
        <fullName evidence="12">UDP-MurNAc-L-Ala-D-Glu:meso-diaminopimelate ligase</fullName>
    </alternativeName>
    <alternativeName>
        <fullName evidence="12">UDP-MurNAc-tripeptide synthetase</fullName>
    </alternativeName>
    <alternativeName>
        <fullName evidence="12">UDP-N-acetylmuramyl-tripeptide synthetase</fullName>
    </alternativeName>
</protein>
<evidence type="ECO:0000259" key="15">
    <source>
        <dbReference type="Pfam" id="PF02875"/>
    </source>
</evidence>
<evidence type="ECO:0000256" key="7">
    <source>
        <dbReference type="ARBA" id="ARBA00022840"/>
    </source>
</evidence>
<comment type="pathway">
    <text evidence="1 12 13">Cell wall biogenesis; peptidoglycan biosynthesis.</text>
</comment>
<sequence length="492" mass="54937">MILSKLLEGLDFELLSGRLHTDVKHLSYNSQEVSVGSLFLCIKGKKHDGHDFVQEVINRGATVVVVENNIQLQTGKTTVVKVSNTREAMAIMASNFYERPSDFFKLVGITGTNGKTSVTSMLSSVLMKLNQKVGTIGTLGYLVNNQRLDMKQTTPTTPESLDLQAVFSEMRRREVQYVVMEVSSMALEMKRVSNLRFDVGIFTNLTQDHLDDHGTLENYKMAKLKLFPLSERAVVNIDDEISGEVCEQVSGELITYSINNSSILKATEWKNDISGSSFTLVYEGSNYNVKTIIPGLFSVYNALAVIGTCIQFGFQIENIISALSETHATPGRFEVVETHQNFTVIVDYAHSPDSLENIMKTIKSFSINRLITVFGCGGNRDRTKRPIMGTIANEYSDVCVITSDNPRYEDPGVIIQDILKGIKDMKKVHVHIDRKTAIKNALKLAQEGDVILIAGKGNEDYQIIGDEIIHFDDREVVRTILKENIVNHQEPK</sequence>
<dbReference type="NCBIfam" id="TIGR01085">
    <property type="entry name" value="murE"/>
    <property type="match status" value="1"/>
</dbReference>
<dbReference type="Proteomes" id="UP001518925">
    <property type="component" value="Unassembled WGS sequence"/>
</dbReference>
<comment type="PTM">
    <text evidence="12">Carboxylation is probably crucial for Mg(2+) binding and, consequently, for the gamma-phosphate positioning of ATP.</text>
</comment>
<comment type="subcellular location">
    <subcellularLocation>
        <location evidence="12 13">Cytoplasm</location>
    </subcellularLocation>
</comment>
<dbReference type="Pfam" id="PF08245">
    <property type="entry name" value="Mur_ligase_M"/>
    <property type="match status" value="1"/>
</dbReference>
<dbReference type="HAMAP" id="MF_00208">
    <property type="entry name" value="MurE"/>
    <property type="match status" value="1"/>
</dbReference>
<dbReference type="InterPro" id="IPR005761">
    <property type="entry name" value="UDP-N-AcMur-Glu-dNH2Pim_ligase"/>
</dbReference>
<dbReference type="NCBIfam" id="NF001126">
    <property type="entry name" value="PRK00139.1-4"/>
    <property type="match status" value="1"/>
</dbReference>
<feature type="binding site" evidence="12">
    <location>
        <position position="30"/>
    </location>
    <ligand>
        <name>UDP-N-acetyl-alpha-D-muramoyl-L-alanyl-D-glutamate</name>
        <dbReference type="ChEBI" id="CHEBI:83900"/>
    </ligand>
</feature>
<evidence type="ECO:0000256" key="12">
    <source>
        <dbReference type="HAMAP-Rule" id="MF_00208"/>
    </source>
</evidence>
<comment type="cofactor">
    <cofactor evidence="12">
        <name>Mg(2+)</name>
        <dbReference type="ChEBI" id="CHEBI:18420"/>
    </cofactor>
</comment>
<feature type="binding site" evidence="12">
    <location>
        <position position="459"/>
    </location>
    <ligand>
        <name>meso-2,6-diaminopimelate</name>
        <dbReference type="ChEBI" id="CHEBI:57791"/>
    </ligand>
</feature>
<dbReference type="SUPFAM" id="SSF53244">
    <property type="entry name" value="MurD-like peptide ligases, peptide-binding domain"/>
    <property type="match status" value="1"/>
</dbReference>
<dbReference type="Pfam" id="PF01225">
    <property type="entry name" value="Mur_ligase"/>
    <property type="match status" value="1"/>
</dbReference>
<comment type="similarity">
    <text evidence="2 12">Belongs to the MurCDEF family. MurE subfamily.</text>
</comment>
<evidence type="ECO:0000256" key="1">
    <source>
        <dbReference type="ARBA" id="ARBA00004752"/>
    </source>
</evidence>
<dbReference type="SUPFAM" id="SSF63418">
    <property type="entry name" value="MurE/MurF N-terminal domain"/>
    <property type="match status" value="1"/>
</dbReference>
<keyword evidence="11 12" id="KW-0961">Cell wall biogenesis/degradation</keyword>
<keyword evidence="7 12" id="KW-0067">ATP-binding</keyword>
<comment type="catalytic activity">
    <reaction evidence="12">
        <text>UDP-N-acetyl-alpha-D-muramoyl-L-alanyl-D-glutamate + meso-2,6-diaminopimelate + ATP = UDP-N-acetyl-alpha-D-muramoyl-L-alanyl-gamma-D-glutamyl-meso-2,6-diaminopimelate + ADP + phosphate + H(+)</text>
        <dbReference type="Rhea" id="RHEA:23676"/>
        <dbReference type="ChEBI" id="CHEBI:15378"/>
        <dbReference type="ChEBI" id="CHEBI:30616"/>
        <dbReference type="ChEBI" id="CHEBI:43474"/>
        <dbReference type="ChEBI" id="CHEBI:57791"/>
        <dbReference type="ChEBI" id="CHEBI:83900"/>
        <dbReference type="ChEBI" id="CHEBI:83905"/>
        <dbReference type="ChEBI" id="CHEBI:456216"/>
        <dbReference type="EC" id="6.3.2.13"/>
    </reaction>
</comment>
<accession>A0ABS2DLH2</accession>
<name>A0ABS2DLH2_9BACI</name>
<feature type="domain" description="Mur ligase central" evidence="16">
    <location>
        <begin position="109"/>
        <end position="308"/>
    </location>
</feature>
<keyword evidence="6 12" id="KW-0547">Nucleotide-binding</keyword>
<dbReference type="GO" id="GO:0008765">
    <property type="term" value="F:UDP-N-acetylmuramoylalanyl-D-glutamate-2,6-diaminopimelate ligase activity"/>
    <property type="evidence" value="ECO:0007669"/>
    <property type="project" value="UniProtKB-EC"/>
</dbReference>
<dbReference type="PROSITE" id="PS01011">
    <property type="entry name" value="FOLYLPOLYGLU_SYNT_1"/>
    <property type="match status" value="1"/>
</dbReference>
<evidence type="ECO:0000256" key="13">
    <source>
        <dbReference type="RuleBase" id="RU004135"/>
    </source>
</evidence>
<dbReference type="NCBIfam" id="NF001124">
    <property type="entry name" value="PRK00139.1-2"/>
    <property type="match status" value="1"/>
</dbReference>
<comment type="caution">
    <text evidence="17">The sequence shown here is derived from an EMBL/GenBank/DDBJ whole genome shotgun (WGS) entry which is preliminary data.</text>
</comment>
<dbReference type="InterPro" id="IPR036615">
    <property type="entry name" value="Mur_ligase_C_dom_sf"/>
</dbReference>
<evidence type="ECO:0000313" key="17">
    <source>
        <dbReference type="EMBL" id="MBM6619337.1"/>
    </source>
</evidence>
<dbReference type="Gene3D" id="3.40.1390.10">
    <property type="entry name" value="MurE/MurF, N-terminal domain"/>
    <property type="match status" value="1"/>
</dbReference>
<dbReference type="PANTHER" id="PTHR23135">
    <property type="entry name" value="MUR LIGASE FAMILY MEMBER"/>
    <property type="match status" value="1"/>
</dbReference>
<evidence type="ECO:0000259" key="14">
    <source>
        <dbReference type="Pfam" id="PF01225"/>
    </source>
</evidence>
<feature type="binding site" evidence="12">
    <location>
        <begin position="111"/>
        <end position="117"/>
    </location>
    <ligand>
        <name>ATP</name>
        <dbReference type="ChEBI" id="CHEBI:30616"/>
    </ligand>
</feature>
<comment type="function">
    <text evidence="12">Catalyzes the addition of meso-diaminopimelic acid to the nucleotide precursor UDP-N-acetylmuramoyl-L-alanyl-D-glutamate (UMAG) in the biosynthesis of bacterial cell-wall peptidoglycan.</text>
</comment>
<dbReference type="SUPFAM" id="SSF53623">
    <property type="entry name" value="MurD-like peptide ligases, catalytic domain"/>
    <property type="match status" value="1"/>
</dbReference>
<reference evidence="17 18" key="1">
    <citation type="submission" date="2021-02" db="EMBL/GenBank/DDBJ databases">
        <title>Bacillus sp. RD4P76, an endophyte from a halophyte.</title>
        <authorList>
            <person name="Sun J.-Q."/>
        </authorList>
    </citation>
    <scope>NUCLEOTIDE SEQUENCE [LARGE SCALE GENOMIC DNA]</scope>
    <source>
        <strain evidence="17 18">RD4P76</strain>
    </source>
</reference>
<feature type="short sequence motif" description="Meso-diaminopimelate recognition motif" evidence="12">
    <location>
        <begin position="404"/>
        <end position="407"/>
    </location>
</feature>
<evidence type="ECO:0000256" key="9">
    <source>
        <dbReference type="ARBA" id="ARBA00022984"/>
    </source>
</evidence>
<evidence type="ECO:0000256" key="2">
    <source>
        <dbReference type="ARBA" id="ARBA00005898"/>
    </source>
</evidence>
<feature type="domain" description="Mur ligase C-terminal" evidence="15">
    <location>
        <begin position="331"/>
        <end position="457"/>
    </location>
</feature>
<dbReference type="InterPro" id="IPR018109">
    <property type="entry name" value="Folylpolyglutamate_synth_CS"/>
</dbReference>
<comment type="caution">
    <text evidence="12">Lacks conserved residue(s) required for the propagation of feature annotation.</text>
</comment>
<evidence type="ECO:0000256" key="3">
    <source>
        <dbReference type="ARBA" id="ARBA00022490"/>
    </source>
</evidence>
<dbReference type="InterPro" id="IPR013221">
    <property type="entry name" value="Mur_ligase_cen"/>
</dbReference>